<protein>
    <submittedName>
        <fullName evidence="2">Uncharacterized protein</fullName>
    </submittedName>
</protein>
<comment type="caution">
    <text evidence="2">The sequence shown here is derived from an EMBL/GenBank/DDBJ whole genome shotgun (WGS) entry which is preliminary data.</text>
</comment>
<evidence type="ECO:0000313" key="2">
    <source>
        <dbReference type="EMBL" id="KAK2103305.1"/>
    </source>
</evidence>
<reference evidence="2 3" key="1">
    <citation type="submission" date="2023-05" db="EMBL/GenBank/DDBJ databases">
        <title>B98-5 Cell Line De Novo Hybrid Assembly: An Optical Mapping Approach.</title>
        <authorList>
            <person name="Kananen K."/>
            <person name="Auerbach J.A."/>
            <person name="Kautto E."/>
            <person name="Blachly J.S."/>
        </authorList>
    </citation>
    <scope>NUCLEOTIDE SEQUENCE [LARGE SCALE GENOMIC DNA]</scope>
    <source>
        <strain evidence="2">B95-8</strain>
        <tissue evidence="2">Cell line</tissue>
    </source>
</reference>
<name>A0ABQ9V2R3_SAGOE</name>
<keyword evidence="3" id="KW-1185">Reference proteome</keyword>
<proteinExistence type="predicted"/>
<dbReference type="Proteomes" id="UP001266305">
    <property type="component" value="Unassembled WGS sequence"/>
</dbReference>
<sequence length="104" mass="10846">MSPLVGCDGAGPADSSEAEIQAWRLPAGPSRSAVPGGHSPAPVPTPPRSGDKQPFCEPRKPKLDCWKRSKSPRGSARYPDLPSMALDRGHAPLLRSAPALTSGP</sequence>
<accession>A0ABQ9V2R3</accession>
<dbReference type="EMBL" id="JASSZA010000008">
    <property type="protein sequence ID" value="KAK2103305.1"/>
    <property type="molecule type" value="Genomic_DNA"/>
</dbReference>
<organism evidence="2 3">
    <name type="scientific">Saguinus oedipus</name>
    <name type="common">Cotton-top tamarin</name>
    <name type="synonym">Oedipomidas oedipus</name>
    <dbReference type="NCBI Taxonomy" id="9490"/>
    <lineage>
        <taxon>Eukaryota</taxon>
        <taxon>Metazoa</taxon>
        <taxon>Chordata</taxon>
        <taxon>Craniata</taxon>
        <taxon>Vertebrata</taxon>
        <taxon>Euteleostomi</taxon>
        <taxon>Mammalia</taxon>
        <taxon>Eutheria</taxon>
        <taxon>Euarchontoglires</taxon>
        <taxon>Primates</taxon>
        <taxon>Haplorrhini</taxon>
        <taxon>Platyrrhini</taxon>
        <taxon>Cebidae</taxon>
        <taxon>Callitrichinae</taxon>
        <taxon>Saguinus</taxon>
    </lineage>
</organism>
<gene>
    <name evidence="2" type="ORF">P7K49_017161</name>
</gene>
<evidence type="ECO:0000256" key="1">
    <source>
        <dbReference type="SAM" id="MobiDB-lite"/>
    </source>
</evidence>
<feature type="compositionally biased region" description="Basic and acidic residues" evidence="1">
    <location>
        <begin position="57"/>
        <end position="67"/>
    </location>
</feature>
<feature type="region of interest" description="Disordered" evidence="1">
    <location>
        <begin position="24"/>
        <end position="104"/>
    </location>
</feature>
<evidence type="ECO:0000313" key="3">
    <source>
        <dbReference type="Proteomes" id="UP001266305"/>
    </source>
</evidence>